<evidence type="ECO:0000313" key="7">
    <source>
        <dbReference type="EMBL" id="MDN3714201.1"/>
    </source>
</evidence>
<evidence type="ECO:0000313" key="8">
    <source>
        <dbReference type="Proteomes" id="UP001243846"/>
    </source>
</evidence>
<keyword evidence="2" id="KW-0436">Ligase</keyword>
<feature type="domain" description="AMP-dependent synthetase/ligase" evidence="5">
    <location>
        <begin position="6"/>
        <end position="104"/>
    </location>
</feature>
<keyword evidence="4" id="KW-0067">ATP-binding</keyword>
<reference evidence="6" key="1">
    <citation type="journal article" date="2014" name="Int. J. Syst. Evol. Microbiol.">
        <title>Complete genome of a new Firmicutes species belonging to the dominant human colonic microbiota ('Ruminococcus bicirculans') reveals two chromosomes and a selective capacity to utilize plant glucans.</title>
        <authorList>
            <consortium name="NISC Comparative Sequencing Program"/>
            <person name="Wegmann U."/>
            <person name="Louis P."/>
            <person name="Goesmann A."/>
            <person name="Henrissat B."/>
            <person name="Duncan S.H."/>
            <person name="Flint H.J."/>
        </authorList>
    </citation>
    <scope>NUCLEOTIDE SEQUENCE</scope>
    <source>
        <strain evidence="6">CECT 8482</strain>
    </source>
</reference>
<dbReference type="Pfam" id="PF00501">
    <property type="entry name" value="AMP-binding"/>
    <property type="match status" value="1"/>
</dbReference>
<dbReference type="Gene3D" id="3.40.50.12780">
    <property type="entry name" value="N-terminal domain of ligase-like"/>
    <property type="match status" value="1"/>
</dbReference>
<evidence type="ECO:0000256" key="1">
    <source>
        <dbReference type="ARBA" id="ARBA00006432"/>
    </source>
</evidence>
<reference evidence="6" key="3">
    <citation type="submission" date="2023-06" db="EMBL/GenBank/DDBJ databases">
        <authorList>
            <person name="Lucena T."/>
            <person name="Sun Q."/>
        </authorList>
    </citation>
    <scope>NUCLEOTIDE SEQUENCE</scope>
    <source>
        <strain evidence="6">CECT 8482</strain>
    </source>
</reference>
<protein>
    <submittedName>
        <fullName evidence="6">AMP-binding protein</fullName>
    </submittedName>
</protein>
<accession>A0ABT8DDR1</accession>
<dbReference type="Proteomes" id="UP001243846">
    <property type="component" value="Unassembled WGS sequence"/>
</dbReference>
<comment type="similarity">
    <text evidence="1">Belongs to the ATP-dependent AMP-binding enzyme family.</text>
</comment>
<dbReference type="EMBL" id="JAUFRC010000003">
    <property type="protein sequence ID" value="MDN3714201.1"/>
    <property type="molecule type" value="Genomic_DNA"/>
</dbReference>
<proteinExistence type="inferred from homology"/>
<dbReference type="PANTHER" id="PTHR43605:SF10">
    <property type="entry name" value="ACYL-COA SYNTHETASE MEDIUM CHAIN FAMILY MEMBER 3"/>
    <property type="match status" value="1"/>
</dbReference>
<dbReference type="PANTHER" id="PTHR43605">
    <property type="entry name" value="ACYL-COENZYME A SYNTHETASE"/>
    <property type="match status" value="1"/>
</dbReference>
<reference evidence="8" key="2">
    <citation type="journal article" date="2019" name="Int. J. Syst. Evol. Microbiol.">
        <title>The Global Catalogue of Microorganisms (GCM) 10K type strain sequencing project: providing services to taxonomists for standard genome sequencing and annotation.</title>
        <authorList>
            <consortium name="The Broad Institute Genomics Platform"/>
            <consortium name="The Broad Institute Genome Sequencing Center for Infectious Disease"/>
            <person name="Wu L."/>
            <person name="Ma J."/>
        </authorList>
    </citation>
    <scope>NUCLEOTIDE SEQUENCE [LARGE SCALE GENOMIC DNA]</scope>
    <source>
        <strain evidence="8">CECT 8482</strain>
    </source>
</reference>
<keyword evidence="3" id="KW-0547">Nucleotide-binding</keyword>
<evidence type="ECO:0000313" key="6">
    <source>
        <dbReference type="EMBL" id="MDN3713907.1"/>
    </source>
</evidence>
<dbReference type="InterPro" id="IPR051087">
    <property type="entry name" value="Mitochondrial_ACSM"/>
</dbReference>
<dbReference type="InterPro" id="IPR000873">
    <property type="entry name" value="AMP-dep_synth/lig_dom"/>
</dbReference>
<keyword evidence="8" id="KW-1185">Reference proteome</keyword>
<gene>
    <name evidence="6" type="ORF">QWZ10_22880</name>
    <name evidence="7" type="ORF">QWZ10_24720</name>
</gene>
<comment type="caution">
    <text evidence="6">The sequence shown here is derived from an EMBL/GenBank/DDBJ whole genome shotgun (WGS) entry which is preliminary data.</text>
</comment>
<dbReference type="InterPro" id="IPR042099">
    <property type="entry name" value="ANL_N_sf"/>
</dbReference>
<dbReference type="SUPFAM" id="SSF56801">
    <property type="entry name" value="Acetyl-CoA synthetase-like"/>
    <property type="match status" value="1"/>
</dbReference>
<evidence type="ECO:0000259" key="5">
    <source>
        <dbReference type="Pfam" id="PF00501"/>
    </source>
</evidence>
<sequence length="193" mass="20819">MLFPQFLAETTVILFNGTGFDADLHLRLIAKLGVTTFCAPPTVYRVFAQMDLSGYDLASIRRSLGAGEPLNPEVIRFWQDHTGTLIADGYGQTETLNIIGNFPRNPSRSARPACRCRGSTCAWSMTRAANAPRARSAISRCARPIPGRRASFRAITRRRAPTAKPSATAGITPAIPRGATRTAISGSWAAPTT</sequence>
<dbReference type="EMBL" id="JAUFRC010000003">
    <property type="protein sequence ID" value="MDN3713907.1"/>
    <property type="molecule type" value="Genomic_DNA"/>
</dbReference>
<evidence type="ECO:0000256" key="4">
    <source>
        <dbReference type="ARBA" id="ARBA00022840"/>
    </source>
</evidence>
<name>A0ABT8DDR1_9RHOB</name>
<evidence type="ECO:0000256" key="2">
    <source>
        <dbReference type="ARBA" id="ARBA00022598"/>
    </source>
</evidence>
<evidence type="ECO:0000256" key="3">
    <source>
        <dbReference type="ARBA" id="ARBA00022741"/>
    </source>
</evidence>
<organism evidence="6 8">
    <name type="scientific">Paracoccus cavernae</name>
    <dbReference type="NCBI Taxonomy" id="1571207"/>
    <lineage>
        <taxon>Bacteria</taxon>
        <taxon>Pseudomonadati</taxon>
        <taxon>Pseudomonadota</taxon>
        <taxon>Alphaproteobacteria</taxon>
        <taxon>Rhodobacterales</taxon>
        <taxon>Paracoccaceae</taxon>
        <taxon>Paracoccus</taxon>
    </lineage>
</organism>